<dbReference type="GO" id="GO:0015297">
    <property type="term" value="F:antiporter activity"/>
    <property type="evidence" value="ECO:0007669"/>
    <property type="project" value="InterPro"/>
</dbReference>
<proteinExistence type="predicted"/>
<keyword evidence="10" id="KW-1185">Reference proteome</keyword>
<keyword evidence="5" id="KW-0406">Ion transport</keyword>
<dbReference type="GO" id="GO:1902600">
    <property type="term" value="P:proton transmembrane transport"/>
    <property type="evidence" value="ECO:0007669"/>
    <property type="project" value="InterPro"/>
</dbReference>
<reference evidence="9" key="1">
    <citation type="journal article" date="2014" name="Int. J. Syst. Evol. Microbiol.">
        <title>Complete genome sequence of Corynebacterium casei LMG S-19264T (=DSM 44701T), isolated from a smear-ripened cheese.</title>
        <authorList>
            <consortium name="US DOE Joint Genome Institute (JGI-PGF)"/>
            <person name="Walter F."/>
            <person name="Albersmeier A."/>
            <person name="Kalinowski J."/>
            <person name="Ruckert C."/>
        </authorList>
    </citation>
    <scope>NUCLEOTIDE SEQUENCE</scope>
    <source>
        <strain evidence="9">VKM Ac-2007</strain>
    </source>
</reference>
<dbReference type="Pfam" id="PF00999">
    <property type="entry name" value="Na_H_Exchanger"/>
    <property type="match status" value="1"/>
</dbReference>
<dbReference type="InterPro" id="IPR006153">
    <property type="entry name" value="Cation/H_exchanger_TM"/>
</dbReference>
<sequence length="148" mass="15468">MLLLFFVQVAALLLLALLLGRLAVRLIRRQGATAARVSASGLLIPMAFGIGAGLVLPAEFRGTGGPAVFALFLGVAMCVSAIPVIAKTLMDMNLLHRNVSQLTLTAGMIDDAFGWVLPSVVTAMATAEEEARLLTYGLRSSGAGDDVR</sequence>
<comment type="subcellular location">
    <subcellularLocation>
        <location evidence="1">Membrane</location>
        <topology evidence="1">Multi-pass membrane protein</topology>
    </subcellularLocation>
</comment>
<feature type="domain" description="Cation/H+ exchanger transmembrane" evidence="8">
    <location>
        <begin position="21"/>
        <end position="128"/>
    </location>
</feature>
<dbReference type="InterPro" id="IPR050794">
    <property type="entry name" value="CPA2_transporter"/>
</dbReference>
<dbReference type="EMBL" id="BSEV01000003">
    <property type="protein sequence ID" value="GLK08617.1"/>
    <property type="molecule type" value="Genomic_DNA"/>
</dbReference>
<dbReference type="AlphaFoldDB" id="A0A9W6HYX5"/>
<dbReference type="PANTHER" id="PTHR32468:SF0">
    <property type="entry name" value="K(+)_H(+) ANTIPORTER 1"/>
    <property type="match status" value="1"/>
</dbReference>
<evidence type="ECO:0000256" key="7">
    <source>
        <dbReference type="SAM" id="Phobius"/>
    </source>
</evidence>
<comment type="caution">
    <text evidence="9">The sequence shown here is derived from an EMBL/GenBank/DDBJ whole genome shotgun (WGS) entry which is preliminary data.</text>
</comment>
<gene>
    <name evidence="9" type="ORF">GCM10017600_20220</name>
</gene>
<keyword evidence="2" id="KW-0813">Transport</keyword>
<keyword evidence="6 7" id="KW-0472">Membrane</keyword>
<evidence type="ECO:0000256" key="2">
    <source>
        <dbReference type="ARBA" id="ARBA00022448"/>
    </source>
</evidence>
<dbReference type="Gene3D" id="1.20.1530.20">
    <property type="match status" value="1"/>
</dbReference>
<evidence type="ECO:0000256" key="3">
    <source>
        <dbReference type="ARBA" id="ARBA00022692"/>
    </source>
</evidence>
<evidence type="ECO:0000259" key="8">
    <source>
        <dbReference type="Pfam" id="PF00999"/>
    </source>
</evidence>
<dbReference type="GO" id="GO:0016020">
    <property type="term" value="C:membrane"/>
    <property type="evidence" value="ECO:0007669"/>
    <property type="project" value="UniProtKB-SubCell"/>
</dbReference>
<evidence type="ECO:0000256" key="6">
    <source>
        <dbReference type="ARBA" id="ARBA00023136"/>
    </source>
</evidence>
<evidence type="ECO:0000313" key="10">
    <source>
        <dbReference type="Proteomes" id="UP001143474"/>
    </source>
</evidence>
<dbReference type="InterPro" id="IPR038770">
    <property type="entry name" value="Na+/solute_symporter_sf"/>
</dbReference>
<protein>
    <recommendedName>
        <fullName evidence="8">Cation/H+ exchanger transmembrane domain-containing protein</fullName>
    </recommendedName>
</protein>
<name>A0A9W6HYX5_9ACTN</name>
<accession>A0A9W6HYX5</accession>
<reference evidence="9" key="2">
    <citation type="submission" date="2023-01" db="EMBL/GenBank/DDBJ databases">
        <authorList>
            <person name="Sun Q."/>
            <person name="Evtushenko L."/>
        </authorList>
    </citation>
    <scope>NUCLEOTIDE SEQUENCE</scope>
    <source>
        <strain evidence="9">VKM Ac-2007</strain>
    </source>
</reference>
<evidence type="ECO:0000256" key="1">
    <source>
        <dbReference type="ARBA" id="ARBA00004141"/>
    </source>
</evidence>
<evidence type="ECO:0000256" key="4">
    <source>
        <dbReference type="ARBA" id="ARBA00022989"/>
    </source>
</evidence>
<keyword evidence="4 7" id="KW-1133">Transmembrane helix</keyword>
<keyword evidence="3 7" id="KW-0812">Transmembrane</keyword>
<evidence type="ECO:0000256" key="5">
    <source>
        <dbReference type="ARBA" id="ARBA00023065"/>
    </source>
</evidence>
<dbReference type="Proteomes" id="UP001143474">
    <property type="component" value="Unassembled WGS sequence"/>
</dbReference>
<feature type="transmembrane region" description="Helical" evidence="7">
    <location>
        <begin position="68"/>
        <end position="86"/>
    </location>
</feature>
<feature type="transmembrane region" description="Helical" evidence="7">
    <location>
        <begin position="35"/>
        <end position="56"/>
    </location>
</feature>
<organism evidence="9 10">
    <name type="scientific">Streptosporangium carneum</name>
    <dbReference type="NCBI Taxonomy" id="47481"/>
    <lineage>
        <taxon>Bacteria</taxon>
        <taxon>Bacillati</taxon>
        <taxon>Actinomycetota</taxon>
        <taxon>Actinomycetes</taxon>
        <taxon>Streptosporangiales</taxon>
        <taxon>Streptosporangiaceae</taxon>
        <taxon>Streptosporangium</taxon>
    </lineage>
</organism>
<evidence type="ECO:0000313" key="9">
    <source>
        <dbReference type="EMBL" id="GLK08617.1"/>
    </source>
</evidence>
<dbReference type="PANTHER" id="PTHR32468">
    <property type="entry name" value="CATION/H + ANTIPORTER"/>
    <property type="match status" value="1"/>
</dbReference>